<name>A0ABU6SC75_9FABA</name>
<accession>A0ABU6SC75</accession>
<comment type="similarity">
    <text evidence="2">Belongs to the major facilitator superfamily. Proton-dependent oligopeptide transporter (POT/PTR) (TC 2.A.17) family.</text>
</comment>
<evidence type="ECO:0000256" key="2">
    <source>
        <dbReference type="ARBA" id="ARBA00005982"/>
    </source>
</evidence>
<feature type="transmembrane region" description="Helical" evidence="6">
    <location>
        <begin position="522"/>
        <end position="540"/>
    </location>
</feature>
<gene>
    <name evidence="7" type="ORF">PIB30_029782</name>
</gene>
<evidence type="ECO:0000256" key="6">
    <source>
        <dbReference type="SAM" id="Phobius"/>
    </source>
</evidence>
<dbReference type="Proteomes" id="UP001341840">
    <property type="component" value="Unassembled WGS sequence"/>
</dbReference>
<feature type="transmembrane region" description="Helical" evidence="6">
    <location>
        <begin position="352"/>
        <end position="373"/>
    </location>
</feature>
<feature type="transmembrane region" description="Helical" evidence="6">
    <location>
        <begin position="477"/>
        <end position="502"/>
    </location>
</feature>
<dbReference type="SUPFAM" id="SSF103473">
    <property type="entry name" value="MFS general substrate transporter"/>
    <property type="match status" value="1"/>
</dbReference>
<dbReference type="EMBL" id="JASCZI010060537">
    <property type="protein sequence ID" value="MED6133610.1"/>
    <property type="molecule type" value="Genomic_DNA"/>
</dbReference>
<comment type="caution">
    <text evidence="7">The sequence shown here is derived from an EMBL/GenBank/DDBJ whole genome shotgun (WGS) entry which is preliminary data.</text>
</comment>
<keyword evidence="5 6" id="KW-0472">Membrane</keyword>
<evidence type="ECO:0000313" key="8">
    <source>
        <dbReference type="Proteomes" id="UP001341840"/>
    </source>
</evidence>
<dbReference type="InterPro" id="IPR000109">
    <property type="entry name" value="POT_fam"/>
</dbReference>
<comment type="subcellular location">
    <subcellularLocation>
        <location evidence="1">Membrane</location>
        <topology evidence="1">Multi-pass membrane protein</topology>
    </subcellularLocation>
</comment>
<keyword evidence="3 6" id="KW-0812">Transmembrane</keyword>
<keyword evidence="8" id="KW-1185">Reference proteome</keyword>
<feature type="transmembrane region" description="Helical" evidence="6">
    <location>
        <begin position="166"/>
        <end position="185"/>
    </location>
</feature>
<evidence type="ECO:0000256" key="5">
    <source>
        <dbReference type="ARBA" id="ARBA00023136"/>
    </source>
</evidence>
<feature type="transmembrane region" description="Helical" evidence="6">
    <location>
        <begin position="393"/>
        <end position="414"/>
    </location>
</feature>
<evidence type="ECO:0000256" key="4">
    <source>
        <dbReference type="ARBA" id="ARBA00022989"/>
    </source>
</evidence>
<proteinExistence type="inferred from homology"/>
<evidence type="ECO:0000313" key="7">
    <source>
        <dbReference type="EMBL" id="MED6133610.1"/>
    </source>
</evidence>
<feature type="transmembrane region" description="Helical" evidence="6">
    <location>
        <begin position="96"/>
        <end position="117"/>
    </location>
</feature>
<dbReference type="InterPro" id="IPR018456">
    <property type="entry name" value="PTR2_symporter_CS"/>
</dbReference>
<keyword evidence="4 6" id="KW-1133">Transmembrane helix</keyword>
<feature type="transmembrane region" description="Helical" evidence="6">
    <location>
        <begin position="191"/>
        <end position="213"/>
    </location>
</feature>
<evidence type="ECO:0000256" key="3">
    <source>
        <dbReference type="ARBA" id="ARBA00022692"/>
    </source>
</evidence>
<reference evidence="7 8" key="1">
    <citation type="journal article" date="2023" name="Plants (Basel)">
        <title>Bridging the Gap: Combining Genomics and Transcriptomics Approaches to Understand Stylosanthes scabra, an Orphan Legume from the Brazilian Caatinga.</title>
        <authorList>
            <person name="Ferreira-Neto J.R.C."/>
            <person name="da Silva M.D."/>
            <person name="Binneck E."/>
            <person name="de Melo N.F."/>
            <person name="da Silva R.H."/>
            <person name="de Melo A.L.T.M."/>
            <person name="Pandolfi V."/>
            <person name="Bustamante F.O."/>
            <person name="Brasileiro-Vidal A.C."/>
            <person name="Benko-Iseppon A.M."/>
        </authorList>
    </citation>
    <scope>NUCLEOTIDE SEQUENCE [LARGE SCALE GENOMIC DNA]</scope>
    <source>
        <tissue evidence="7">Leaves</tissue>
    </source>
</reference>
<feature type="transmembrane region" description="Helical" evidence="6">
    <location>
        <begin position="446"/>
        <end position="465"/>
    </location>
</feature>
<organism evidence="7 8">
    <name type="scientific">Stylosanthes scabra</name>
    <dbReference type="NCBI Taxonomy" id="79078"/>
    <lineage>
        <taxon>Eukaryota</taxon>
        <taxon>Viridiplantae</taxon>
        <taxon>Streptophyta</taxon>
        <taxon>Embryophyta</taxon>
        <taxon>Tracheophyta</taxon>
        <taxon>Spermatophyta</taxon>
        <taxon>Magnoliopsida</taxon>
        <taxon>eudicotyledons</taxon>
        <taxon>Gunneridae</taxon>
        <taxon>Pentapetalae</taxon>
        <taxon>rosids</taxon>
        <taxon>fabids</taxon>
        <taxon>Fabales</taxon>
        <taxon>Fabaceae</taxon>
        <taxon>Papilionoideae</taxon>
        <taxon>50 kb inversion clade</taxon>
        <taxon>dalbergioids sensu lato</taxon>
        <taxon>Dalbergieae</taxon>
        <taxon>Pterocarpus clade</taxon>
        <taxon>Stylosanthes</taxon>
    </lineage>
</organism>
<dbReference type="PROSITE" id="PS01022">
    <property type="entry name" value="PTR2_1"/>
    <property type="match status" value="1"/>
</dbReference>
<dbReference type="Gene3D" id="1.20.1250.20">
    <property type="entry name" value="MFS general substrate transporter like domains"/>
    <property type="match status" value="1"/>
</dbReference>
<dbReference type="Pfam" id="PF00854">
    <property type="entry name" value="PTR2"/>
    <property type="match status" value="1"/>
</dbReference>
<sequence>MAQTQGTNANGGGEIPTETTKKGAWHAAIFITCVEFAERFSFQGVSTNLITYLTKELHQSLVEATENVNTWTGVSSVFPLLGGFLADSYFGRFNTIVASSFIFLFGMVMLTLSVSVMKHEALFFISLYVLSVGDGGHKPCVQTFAADQFDEETEDQRNAKSSFFNLWYLIIVIACVSSVFIIVYLQEHRGWTLGYGVLPGLWAIAIVIFFLGLKRYKRESPRGSPFKGVAQVFVAAIRKWRVKDTSNPDKYWHDHDINLHSTGYLNSPNLEHTNQFRFLDKAMIVDEHDASRNTRDPWRLCSLNQVEEVKLILRLIPVWLSCLMFVVVQSQLGTFFLKQGSTMNRSLGPHFQIPPASVGGLVGVVILFAVAFYDRVFVPIARKFTGHTSGITVLQRIGIGLFLSTLCMVVSALLEAKRVNNASINNNDNNVEGFSRMSIWWLLPQYALLGIADAFTIVGLQELFYTQMPESMRSVGAAAYISVVGFGNFVTNAIIDIVMAITSKTGGKWLAGNNLNKAHLDYFYWVLAGLCALNLFVYVCHSRSFVYKKVHV</sequence>
<dbReference type="PANTHER" id="PTHR11654">
    <property type="entry name" value="OLIGOPEPTIDE TRANSPORTER-RELATED"/>
    <property type="match status" value="1"/>
</dbReference>
<feature type="transmembrane region" description="Helical" evidence="6">
    <location>
        <begin position="311"/>
        <end position="332"/>
    </location>
</feature>
<evidence type="ECO:0000256" key="1">
    <source>
        <dbReference type="ARBA" id="ARBA00004141"/>
    </source>
</evidence>
<protein>
    <submittedName>
        <fullName evidence="7">Uncharacterized protein</fullName>
    </submittedName>
</protein>
<dbReference type="InterPro" id="IPR036259">
    <property type="entry name" value="MFS_trans_sf"/>
</dbReference>